<comment type="caution">
    <text evidence="1">The sequence shown here is derived from an EMBL/GenBank/DDBJ whole genome shotgun (WGS) entry which is preliminary data.</text>
</comment>
<evidence type="ECO:0008006" key="3">
    <source>
        <dbReference type="Google" id="ProtNLM"/>
    </source>
</evidence>
<organism evidence="1 2">
    <name type="scientific">Chryseobacterium arthrosphaerae</name>
    <dbReference type="NCBI Taxonomy" id="651561"/>
    <lineage>
        <taxon>Bacteria</taxon>
        <taxon>Pseudomonadati</taxon>
        <taxon>Bacteroidota</taxon>
        <taxon>Flavobacteriia</taxon>
        <taxon>Flavobacteriales</taxon>
        <taxon>Weeksellaceae</taxon>
        <taxon>Chryseobacterium group</taxon>
        <taxon>Chryseobacterium</taxon>
    </lineage>
</organism>
<protein>
    <recommendedName>
        <fullName evidence="3">SGNH hydrolase-type esterase domain-containing protein</fullName>
    </recommendedName>
</protein>
<name>A0A3S0N526_9FLAO</name>
<accession>A0A3S0N526</accession>
<dbReference type="EMBL" id="RYFC01000003">
    <property type="protein sequence ID" value="RTZ46261.1"/>
    <property type="molecule type" value="Genomic_DNA"/>
</dbReference>
<dbReference type="InterPro" id="IPR036514">
    <property type="entry name" value="SGNH_hydro_sf"/>
</dbReference>
<proteinExistence type="predicted"/>
<reference evidence="1 2" key="1">
    <citation type="submission" date="2018-12" db="EMBL/GenBank/DDBJ databases">
        <title>Draft Genome Sequence of Chryseobacterium arthrosphaerae strain ED882-96 Isolated from the Blood of a Patient with Liver Cirrhosis in Taiwan.</title>
        <authorList>
            <person name="Lin J.-N."/>
            <person name="Lai C.-H."/>
            <person name="Yang C.-H."/>
            <person name="Huang Y.-H."/>
        </authorList>
    </citation>
    <scope>NUCLEOTIDE SEQUENCE [LARGE SCALE GENOMIC DNA]</scope>
    <source>
        <strain evidence="1 2">ED882-96</strain>
    </source>
</reference>
<evidence type="ECO:0000313" key="2">
    <source>
        <dbReference type="Proteomes" id="UP000276953"/>
    </source>
</evidence>
<dbReference type="Proteomes" id="UP000276953">
    <property type="component" value="Unassembled WGS sequence"/>
</dbReference>
<dbReference type="GO" id="GO:0016788">
    <property type="term" value="F:hydrolase activity, acting on ester bonds"/>
    <property type="evidence" value="ECO:0007669"/>
    <property type="project" value="UniProtKB-ARBA"/>
</dbReference>
<dbReference type="AlphaFoldDB" id="A0A3S0N526"/>
<gene>
    <name evidence="1" type="ORF">EJ377_17790</name>
</gene>
<dbReference type="Gene3D" id="3.40.50.1110">
    <property type="entry name" value="SGNH hydrolase"/>
    <property type="match status" value="1"/>
</dbReference>
<dbReference type="SUPFAM" id="SSF52266">
    <property type="entry name" value="SGNH hydrolase"/>
    <property type="match status" value="1"/>
</dbReference>
<evidence type="ECO:0000313" key="1">
    <source>
        <dbReference type="EMBL" id="RTZ46261.1"/>
    </source>
</evidence>
<sequence>MLTESKCTEQLFFLSESRSTKNLSVSSLEKSKRLDQEQRKFDAVIDFAKHMQSENPEVILNDMHDHDFLHPNEAGYRRMGELLI</sequence>